<evidence type="ECO:0000256" key="9">
    <source>
        <dbReference type="ARBA" id="ARBA00034808"/>
    </source>
</evidence>
<dbReference type="InterPro" id="IPR013986">
    <property type="entry name" value="DExx_box_DNA_helicase_dom_sf"/>
</dbReference>
<feature type="region of interest" description="Disordered" evidence="12">
    <location>
        <begin position="601"/>
        <end position="631"/>
    </location>
</feature>
<dbReference type="OMA" id="FFVAQTR"/>
<keyword evidence="16" id="KW-1185">Reference proteome</keyword>
<feature type="region of interest" description="Disordered" evidence="12">
    <location>
        <begin position="537"/>
        <end position="557"/>
    </location>
</feature>
<dbReference type="GO" id="GO:0000725">
    <property type="term" value="P:recombinational repair"/>
    <property type="evidence" value="ECO:0000318"/>
    <property type="project" value="GO_Central"/>
</dbReference>
<keyword evidence="3 11" id="KW-0378">Hydrolase</keyword>
<dbReference type="EMBL" id="AE016819">
    <property type="protein sequence ID" value="AAS53464.2"/>
    <property type="molecule type" value="Genomic_DNA"/>
</dbReference>
<comment type="similarity">
    <text evidence="1">Belongs to the helicase family. UvrD subfamily.</text>
</comment>
<keyword evidence="4 11" id="KW-0347">Helicase</keyword>
<dbReference type="Gene3D" id="1.10.486.10">
    <property type="entry name" value="PCRA, domain 4"/>
    <property type="match status" value="1"/>
</dbReference>
<dbReference type="CDD" id="cd17932">
    <property type="entry name" value="DEXQc_UvrD"/>
    <property type="match status" value="1"/>
</dbReference>
<dbReference type="SUPFAM" id="SSF52540">
    <property type="entry name" value="P-loop containing nucleoside triphosphate hydrolases"/>
    <property type="match status" value="1"/>
</dbReference>
<dbReference type="GO" id="GO:0003677">
    <property type="term" value="F:DNA binding"/>
    <property type="evidence" value="ECO:0007669"/>
    <property type="project" value="UniProtKB-KW"/>
</dbReference>
<comment type="catalytic activity">
    <reaction evidence="10">
        <text>ATP + H2O = ADP + phosphate + H(+)</text>
        <dbReference type="Rhea" id="RHEA:13065"/>
        <dbReference type="ChEBI" id="CHEBI:15377"/>
        <dbReference type="ChEBI" id="CHEBI:15378"/>
        <dbReference type="ChEBI" id="CHEBI:30616"/>
        <dbReference type="ChEBI" id="CHEBI:43474"/>
        <dbReference type="ChEBI" id="CHEBI:456216"/>
        <dbReference type="EC" id="5.6.2.4"/>
    </reaction>
</comment>
<dbReference type="KEGG" id="ago:AGOS_AFR093W"/>
<dbReference type="InterPro" id="IPR014017">
    <property type="entry name" value="DNA_helicase_UvrD-like_C"/>
</dbReference>
<dbReference type="PROSITE" id="PS51198">
    <property type="entry name" value="UVRD_HELICASE_ATP_BIND"/>
    <property type="match status" value="1"/>
</dbReference>
<protein>
    <recommendedName>
        <fullName evidence="9">DNA 3'-5' helicase</fullName>
        <ecNumber evidence="9">5.6.2.4</ecNumber>
    </recommendedName>
</protein>
<evidence type="ECO:0000256" key="12">
    <source>
        <dbReference type="SAM" id="MobiDB-lite"/>
    </source>
</evidence>
<dbReference type="InterPro" id="IPR027417">
    <property type="entry name" value="P-loop_NTPase"/>
</dbReference>
<dbReference type="AlphaFoldDB" id="Q754I3"/>
<dbReference type="Proteomes" id="UP000000591">
    <property type="component" value="Chromosome VI"/>
</dbReference>
<feature type="region of interest" description="Disordered" evidence="12">
    <location>
        <begin position="714"/>
        <end position="751"/>
    </location>
</feature>
<keyword evidence="2 11" id="KW-0547">Nucleotide-binding</keyword>
<reference evidence="16" key="2">
    <citation type="journal article" date="2013" name="G3 (Bethesda)">
        <title>Genomes of Ashbya fungi isolated from insects reveal four mating-type loci, numerous translocations, lack of transposons, and distinct gene duplications.</title>
        <authorList>
            <person name="Dietrich F.S."/>
            <person name="Voegeli S."/>
            <person name="Kuo S."/>
            <person name="Philippsen P."/>
        </authorList>
    </citation>
    <scope>GENOME REANNOTATION</scope>
    <source>
        <strain evidence="16">ATCC 10895 / CBS 109.51 / FGSC 9923 / NRRL Y-1056</strain>
    </source>
</reference>
<accession>Q754I3</accession>
<feature type="binding site" evidence="11">
    <location>
        <begin position="29"/>
        <end position="36"/>
    </location>
    <ligand>
        <name>ATP</name>
        <dbReference type="ChEBI" id="CHEBI:30616"/>
    </ligand>
</feature>
<reference evidence="15 16" key="1">
    <citation type="journal article" date="2004" name="Science">
        <title>The Ashbya gossypii genome as a tool for mapping the ancient Saccharomyces cerevisiae genome.</title>
        <authorList>
            <person name="Dietrich F.S."/>
            <person name="Voegeli S."/>
            <person name="Brachat S."/>
            <person name="Lerch A."/>
            <person name="Gates K."/>
            <person name="Steiner S."/>
            <person name="Mohr C."/>
            <person name="Pohlmann R."/>
            <person name="Luedi P."/>
            <person name="Choi S."/>
            <person name="Wing R.A."/>
            <person name="Flavier A."/>
            <person name="Gaffney T.D."/>
            <person name="Philippsen P."/>
        </authorList>
    </citation>
    <scope>NUCLEOTIDE SEQUENCE [LARGE SCALE GENOMIC DNA]</scope>
    <source>
        <strain evidence="16">ATCC 10895 / CBS 109.51 / FGSC 9923 / NRRL Y-1056</strain>
    </source>
</reference>
<evidence type="ECO:0000256" key="3">
    <source>
        <dbReference type="ARBA" id="ARBA00022801"/>
    </source>
</evidence>
<feature type="compositionally biased region" description="Polar residues" evidence="12">
    <location>
        <begin position="604"/>
        <end position="620"/>
    </location>
</feature>
<dbReference type="InParanoid" id="Q754I3"/>
<dbReference type="InterPro" id="IPR000212">
    <property type="entry name" value="DNA_helicase_UvrD/REP"/>
</dbReference>
<proteinExistence type="inferred from homology"/>
<dbReference type="GeneID" id="4621883"/>
<keyword evidence="5 11" id="KW-0067">ATP-binding</keyword>
<feature type="compositionally biased region" description="Basic and acidic residues" evidence="12">
    <location>
        <begin position="621"/>
        <end position="631"/>
    </location>
</feature>
<dbReference type="GO" id="GO:0005524">
    <property type="term" value="F:ATP binding"/>
    <property type="evidence" value="ECO:0007669"/>
    <property type="project" value="UniProtKB-UniRule"/>
</dbReference>
<evidence type="ECO:0000256" key="4">
    <source>
        <dbReference type="ARBA" id="ARBA00022806"/>
    </source>
</evidence>
<evidence type="ECO:0000256" key="8">
    <source>
        <dbReference type="ARBA" id="ARBA00034617"/>
    </source>
</evidence>
<feature type="region of interest" description="Disordered" evidence="12">
    <location>
        <begin position="1083"/>
        <end position="1117"/>
    </location>
</feature>
<dbReference type="PANTHER" id="PTHR11070:SF2">
    <property type="entry name" value="ATP-DEPENDENT DNA HELICASE SRS2"/>
    <property type="match status" value="1"/>
</dbReference>
<dbReference type="PANTHER" id="PTHR11070">
    <property type="entry name" value="UVRD / RECB / PCRA DNA HELICASE FAMILY MEMBER"/>
    <property type="match status" value="1"/>
</dbReference>
<dbReference type="GO" id="GO:0005634">
    <property type="term" value="C:nucleus"/>
    <property type="evidence" value="ECO:0000318"/>
    <property type="project" value="GO_Central"/>
</dbReference>
<organism evidence="15 16">
    <name type="scientific">Eremothecium gossypii (strain ATCC 10895 / CBS 109.51 / FGSC 9923 / NRRL Y-1056)</name>
    <name type="common">Yeast</name>
    <name type="synonym">Ashbya gossypii</name>
    <dbReference type="NCBI Taxonomy" id="284811"/>
    <lineage>
        <taxon>Eukaryota</taxon>
        <taxon>Fungi</taxon>
        <taxon>Dikarya</taxon>
        <taxon>Ascomycota</taxon>
        <taxon>Saccharomycotina</taxon>
        <taxon>Saccharomycetes</taxon>
        <taxon>Saccharomycetales</taxon>
        <taxon>Saccharomycetaceae</taxon>
        <taxon>Eremothecium</taxon>
    </lineage>
</organism>
<dbReference type="InterPro" id="IPR014016">
    <property type="entry name" value="UvrD-like_ATP-bd"/>
</dbReference>
<evidence type="ECO:0000256" key="10">
    <source>
        <dbReference type="ARBA" id="ARBA00048988"/>
    </source>
</evidence>
<dbReference type="CDD" id="cd22877">
    <property type="entry name" value="Srs2_C"/>
    <property type="match status" value="1"/>
</dbReference>
<evidence type="ECO:0000313" key="15">
    <source>
        <dbReference type="EMBL" id="AAS53464.2"/>
    </source>
</evidence>
<name>Q754I3_EREGS</name>
<dbReference type="GO" id="GO:0043138">
    <property type="term" value="F:3'-5' DNA helicase activity"/>
    <property type="evidence" value="ECO:0000318"/>
    <property type="project" value="GO_Central"/>
</dbReference>
<keyword evidence="7" id="KW-0413">Isomerase</keyword>
<evidence type="ECO:0000256" key="7">
    <source>
        <dbReference type="ARBA" id="ARBA00023235"/>
    </source>
</evidence>
<dbReference type="STRING" id="284811.Q754I3"/>
<gene>
    <name evidence="15" type="ORF">AGOS_AFR093W</name>
</gene>
<dbReference type="GO" id="GO:0016787">
    <property type="term" value="F:hydrolase activity"/>
    <property type="evidence" value="ECO:0007669"/>
    <property type="project" value="UniProtKB-UniRule"/>
</dbReference>
<dbReference type="FunCoup" id="Q754I3">
    <property type="interactions" value="268"/>
</dbReference>
<dbReference type="Pfam" id="PF13361">
    <property type="entry name" value="UvrD_C"/>
    <property type="match status" value="1"/>
</dbReference>
<evidence type="ECO:0000256" key="11">
    <source>
        <dbReference type="PROSITE-ProRule" id="PRU00560"/>
    </source>
</evidence>
<feature type="compositionally biased region" description="Basic and acidic residues" evidence="12">
    <location>
        <begin position="988"/>
        <end position="1009"/>
    </location>
</feature>
<evidence type="ECO:0000256" key="2">
    <source>
        <dbReference type="ARBA" id="ARBA00022741"/>
    </source>
</evidence>
<dbReference type="HOGENOM" id="CLU_004585_4_0_1"/>
<evidence type="ECO:0000256" key="5">
    <source>
        <dbReference type="ARBA" id="ARBA00022840"/>
    </source>
</evidence>
<evidence type="ECO:0000256" key="1">
    <source>
        <dbReference type="ARBA" id="ARBA00009922"/>
    </source>
</evidence>
<dbReference type="RefSeq" id="NP_985640.2">
    <property type="nucleotide sequence ID" value="NM_210994.2"/>
</dbReference>
<sequence>MEFELFNGLNQRQYEAVTFDPTKALQIVAGPGTGKTKVLTTRYAYLVAIKKINPLSIIMTTFTKKAADEIKARVEPILQRCGFDTSKLLIGTFHSICANLLHQHGELIGLPSSWRVFSPAETDPIIKKLVADCPDQIRDYALSYRANKVNLCLPNRNGEWALADKAIRKNISRLKAEALSPEAYKELDTHDEALYHFYRSYQEELLRQGGLDYDDLLFYSFKLLSTNRCWSHIKHVMVDEFQDTNSIQLELMYLLSRGRHQSCEGVTVVGDPDQSIYAFRSALARNFEEMIQKCPIEYGHVVLEENYRSTQNILDTSEHVIKQQSDGRTFRLPLKAQFSYDLKPVYMKFPDRFLEGPTICKEILYLKAIPGLFSYDDFAILVRQRRQIEPLERALIDHRIPYKIVKSVSFWERKETKAILDLIKIVCSDVDRYAIIRSLKYPSKGLGDVAISQFEKAFDEEPNRPPLEILRLFSNTAKGDKLSSKGRLAVRQFIALMDKAREICDENPTLSTREQLFDYLYDASGLKNEFLFEDDKGDRKTKGLGDSDPNNENKRHRNIQLVRSHFLAFIPEDMDPKYTIHLNPKTHEPCAVDTPVIKKDHKTQWATNARASSCENTNSNSEKDKEDNKSLPEDTKIDIYNLLRRFINFINLYTTTEAIDPKGLTKAQQQANELRAKNGVVTITTIHGSKGLEWPIVFIPGCVEGIIPCVYANSKDEESDDDDENGEGHETEEIPNNDANSPKKNKSKANEGLDEERRMFFVALTRAKYLLYISATENTERYPIVPSQFLTPEVLVTLTSAQQLFDNVGFIDAFYKALNRTRPNTLTFKLEKLLDDYRTFVTGNREFLIWKNERVMHVSNVDFTENVGKAALPLGFTTASMHLHSLDYKNNVVNSAKSANRNLAPRPQPTNNATGRKFAPSKVPSAKGNAPAVKQFAPKSGERVSLSPTRTASKAPKPHENISLSPTRRPLNAPKSEFDQPMSIPQSPKRETAIKQEESEAPEARSIKERTRSLAVVPTNNQHRIIAHAIKLEDFSDDEETTKVKIKCDDEITAAQLLHNPDDLRVDNRPILTNAKVLADASRDEAAKRAGSRRKVKKGTDECQPGEDILSRLKRARKSSPSINDEVIVLD</sequence>
<feature type="domain" description="UvrD-like helicase C-terminal" evidence="14">
    <location>
        <begin position="311"/>
        <end position="691"/>
    </location>
</feature>
<evidence type="ECO:0000259" key="14">
    <source>
        <dbReference type="PROSITE" id="PS51217"/>
    </source>
</evidence>
<evidence type="ECO:0000313" key="16">
    <source>
        <dbReference type="Proteomes" id="UP000000591"/>
    </source>
</evidence>
<comment type="catalytic activity">
    <reaction evidence="8">
        <text>Couples ATP hydrolysis with the unwinding of duplex DNA by translocating in the 3'-5' direction.</text>
        <dbReference type="EC" id="5.6.2.4"/>
    </reaction>
</comment>
<feature type="region of interest" description="Disordered" evidence="12">
    <location>
        <begin position="899"/>
        <end position="1009"/>
    </location>
</feature>
<evidence type="ECO:0000259" key="13">
    <source>
        <dbReference type="PROSITE" id="PS51198"/>
    </source>
</evidence>
<dbReference type="Pfam" id="PF00580">
    <property type="entry name" value="UvrD-helicase"/>
    <property type="match status" value="1"/>
</dbReference>
<keyword evidence="6" id="KW-0238">DNA-binding</keyword>
<dbReference type="OrthoDB" id="1470711at2759"/>
<feature type="domain" description="UvrD-like helicase ATP-binding" evidence="13">
    <location>
        <begin position="8"/>
        <end position="310"/>
    </location>
</feature>
<dbReference type="PROSITE" id="PS51217">
    <property type="entry name" value="UVRD_HELICASE_CTER"/>
    <property type="match status" value="1"/>
</dbReference>
<dbReference type="eggNOG" id="KOG2108">
    <property type="taxonomic scope" value="Eukaryota"/>
</dbReference>
<dbReference type="Gene3D" id="1.10.10.160">
    <property type="match status" value="1"/>
</dbReference>
<dbReference type="EC" id="5.6.2.4" evidence="9"/>
<evidence type="ECO:0000256" key="6">
    <source>
        <dbReference type="ARBA" id="ARBA00023125"/>
    </source>
</evidence>
<dbReference type="Gene3D" id="3.40.50.300">
    <property type="entry name" value="P-loop containing nucleotide triphosphate hydrolases"/>
    <property type="match status" value="3"/>
</dbReference>